<keyword evidence="1" id="KW-0472">Membrane</keyword>
<feature type="transmembrane region" description="Helical" evidence="1">
    <location>
        <begin position="118"/>
        <end position="137"/>
    </location>
</feature>
<comment type="caution">
    <text evidence="2">The sequence shown here is derived from an EMBL/GenBank/DDBJ whole genome shotgun (WGS) entry which is preliminary data.</text>
</comment>
<reference evidence="2 3" key="1">
    <citation type="journal article" date="2020" name="Syst. Appl. Microbiol.">
        <title>Arthrospiribacter ruber gen. nov., sp. nov., a novel bacterium isolated from Arthrospira cultures.</title>
        <authorList>
            <person name="Waleron M."/>
            <person name="Misztak A."/>
            <person name="Waleron M.M."/>
            <person name="Furmaniak M."/>
            <person name="Mrozik A."/>
            <person name="Waleron K."/>
        </authorList>
    </citation>
    <scope>NUCLEOTIDE SEQUENCE [LARGE SCALE GENOMIC DNA]</scope>
    <source>
        <strain evidence="2 3">DPMB0001</strain>
    </source>
</reference>
<feature type="transmembrane region" description="Helical" evidence="1">
    <location>
        <begin position="87"/>
        <end position="106"/>
    </location>
</feature>
<proteinExistence type="predicted"/>
<feature type="transmembrane region" description="Helical" evidence="1">
    <location>
        <begin position="51"/>
        <end position="75"/>
    </location>
</feature>
<evidence type="ECO:0000256" key="1">
    <source>
        <dbReference type="SAM" id="Phobius"/>
    </source>
</evidence>
<dbReference type="Proteomes" id="UP000727490">
    <property type="component" value="Unassembled WGS sequence"/>
</dbReference>
<dbReference type="EMBL" id="RPHB01000004">
    <property type="protein sequence ID" value="MBW3468054.1"/>
    <property type="molecule type" value="Genomic_DNA"/>
</dbReference>
<keyword evidence="1" id="KW-0812">Transmembrane</keyword>
<gene>
    <name evidence="2" type="ORF">EGN73_09545</name>
</gene>
<keyword evidence="3" id="KW-1185">Reference proteome</keyword>
<dbReference type="RefSeq" id="WP_219288764.1">
    <property type="nucleotide sequence ID" value="NZ_RPHB01000004.1"/>
</dbReference>
<organism evidence="2 3">
    <name type="scientific">Arthrospiribacter ruber</name>
    <dbReference type="NCBI Taxonomy" id="2487934"/>
    <lineage>
        <taxon>Bacteria</taxon>
        <taxon>Pseudomonadati</taxon>
        <taxon>Bacteroidota</taxon>
        <taxon>Cytophagia</taxon>
        <taxon>Cytophagales</taxon>
        <taxon>Cyclobacteriaceae</taxon>
        <taxon>Arthrospiribacter</taxon>
    </lineage>
</organism>
<protein>
    <submittedName>
        <fullName evidence="2">Uncharacterized protein</fullName>
    </submittedName>
</protein>
<accession>A0A951MCM0</accession>
<evidence type="ECO:0000313" key="3">
    <source>
        <dbReference type="Proteomes" id="UP000727490"/>
    </source>
</evidence>
<keyword evidence="1" id="KW-1133">Transmembrane helix</keyword>
<name>A0A951MCM0_9BACT</name>
<dbReference type="AlphaFoldDB" id="A0A951MCM0"/>
<sequence length="154" mass="17121">MNRYLLIAGILTFIVALTHVGIVIGGPDWYRFFGAGEMMAQQAEQGLLEPIVVTLSIAFILGIWTIYAFAGAGLLPYLPYQMGILKAICGIFLFRGIVGIPLVILVDHPYLNELHEKMTFMIISSLICLLFALLYFLGIRNMKNHKVGTSLENN</sequence>
<evidence type="ECO:0000313" key="2">
    <source>
        <dbReference type="EMBL" id="MBW3468054.1"/>
    </source>
</evidence>